<accession>A0A1V8T3C0</accession>
<feature type="compositionally biased region" description="Gly residues" evidence="2">
    <location>
        <begin position="664"/>
        <end position="678"/>
    </location>
</feature>
<feature type="region of interest" description="Disordered" evidence="2">
    <location>
        <begin position="463"/>
        <end position="542"/>
    </location>
</feature>
<evidence type="ECO:0000313" key="3">
    <source>
        <dbReference type="EMBL" id="OQO05906.1"/>
    </source>
</evidence>
<dbReference type="InParanoid" id="A0A1V8T3C0"/>
<reference evidence="4" key="1">
    <citation type="submission" date="2017-03" db="EMBL/GenBank/DDBJ databases">
        <title>Genomes of endolithic fungi from Antarctica.</title>
        <authorList>
            <person name="Coleine C."/>
            <person name="Masonjones S."/>
            <person name="Stajich J.E."/>
        </authorList>
    </citation>
    <scope>NUCLEOTIDE SEQUENCE [LARGE SCALE GENOMIC DNA]</scope>
    <source>
        <strain evidence="4">CCFEE 5527</strain>
    </source>
</reference>
<feature type="region of interest" description="Disordered" evidence="2">
    <location>
        <begin position="647"/>
        <end position="678"/>
    </location>
</feature>
<gene>
    <name evidence="3" type="ORF">B0A48_10002</name>
</gene>
<comment type="caution">
    <text evidence="3">The sequence shown here is derived from an EMBL/GenBank/DDBJ whole genome shotgun (WGS) entry which is preliminary data.</text>
</comment>
<protein>
    <submittedName>
        <fullName evidence="3">Uncharacterized protein</fullName>
    </submittedName>
</protein>
<keyword evidence="1" id="KW-0175">Coiled coil</keyword>
<evidence type="ECO:0000313" key="4">
    <source>
        <dbReference type="Proteomes" id="UP000192596"/>
    </source>
</evidence>
<evidence type="ECO:0000256" key="2">
    <source>
        <dbReference type="SAM" id="MobiDB-lite"/>
    </source>
</evidence>
<dbReference type="OrthoDB" id="4495335at2759"/>
<keyword evidence="4" id="KW-1185">Reference proteome</keyword>
<name>A0A1V8T3C0_9PEZI</name>
<feature type="compositionally biased region" description="Low complexity" evidence="2">
    <location>
        <begin position="10"/>
        <end position="33"/>
    </location>
</feature>
<feature type="compositionally biased region" description="Low complexity" evidence="2">
    <location>
        <begin position="525"/>
        <end position="537"/>
    </location>
</feature>
<organism evidence="3 4">
    <name type="scientific">Cryoendolithus antarcticus</name>
    <dbReference type="NCBI Taxonomy" id="1507870"/>
    <lineage>
        <taxon>Eukaryota</taxon>
        <taxon>Fungi</taxon>
        <taxon>Dikarya</taxon>
        <taxon>Ascomycota</taxon>
        <taxon>Pezizomycotina</taxon>
        <taxon>Dothideomycetes</taxon>
        <taxon>Dothideomycetidae</taxon>
        <taxon>Cladosporiales</taxon>
        <taxon>Cladosporiaceae</taxon>
        <taxon>Cryoendolithus</taxon>
    </lineage>
</organism>
<feature type="coiled-coil region" evidence="1">
    <location>
        <begin position="242"/>
        <end position="286"/>
    </location>
</feature>
<dbReference type="EMBL" id="NAJO01000018">
    <property type="protein sequence ID" value="OQO05906.1"/>
    <property type="molecule type" value="Genomic_DNA"/>
</dbReference>
<feature type="compositionally biased region" description="Basic and acidic residues" evidence="2">
    <location>
        <begin position="502"/>
        <end position="518"/>
    </location>
</feature>
<dbReference type="PANTHER" id="PTHR42041">
    <property type="entry name" value="DNA ENDONUCLEASE ACTIVATOR CTP1 C-TERMINAL DOMAIN-CONTAINING PROTEIN"/>
    <property type="match status" value="1"/>
</dbReference>
<sequence length="678" mass="75295">MEPPSAFRFPPCDLQQPLLPLSPERVNSRLSTTRSRRTDRDPDHVSDAKPHLVSQSCSPVRKVNLFADYAPLHTTPTKSSAFGPANLPQSPSLPEFTALRTAHVRTNSDVQGLVKRFETLDVRDKDGEVSALRKRAERAEMELQRAQVGREEAESEGRKLRQEVKELQERDRRWARRLEKVEADAKQDRLTAVKTAENFQLAMRKKQSEVLKSGQRVLDLQTEFHKCQKKLEVSKMEQARCLDKAQRSAEEAMDAKNALSIRIAEYAKLEAHCQTAERENEVLKIKMDERQLAEAAAEGAIALPGGMDEDEDLLASPRKAASPRKLLMRSPLSDDKENMGIVTKKMVEVKQWQDEVGQERMKRESAEDMVDFLRMECAFQCCDCALAAKDGRTAAITMDEILESSMQRIRADMQRAFSVPTSGRDIDMDANMRQHEKRNAPVGQHVEYAPERVEDLTALEHTRSAPDEPEDLSMTLAGDACEPGAPEETVARHPTPVNDTPQHPDEATRDQEDRHDMPSEDSYVPSPDQTPSTPTQDARPFSLRTITTTTQIPMHFTPLRKPIHPVYPDNAENIDPDCAVLDAYTPDRSATDTTTLPFDREAALAAIAYRRGRAKSLANGHLTPRKQMVEGLGAGLGVEGGRRDVSAPVLGRGRVGTASPVKGGSVGRAGGRAGGIGM</sequence>
<feature type="coiled-coil region" evidence="1">
    <location>
        <begin position="122"/>
        <end position="184"/>
    </location>
</feature>
<dbReference type="Proteomes" id="UP000192596">
    <property type="component" value="Unassembled WGS sequence"/>
</dbReference>
<feature type="region of interest" description="Disordered" evidence="2">
    <location>
        <begin position="1"/>
        <end position="51"/>
    </location>
</feature>
<dbReference type="PANTHER" id="PTHR42041:SF1">
    <property type="entry name" value="DNA ENDONUCLEASE ACTIVATOR CTP1 C-TERMINAL DOMAIN-CONTAINING PROTEIN"/>
    <property type="match status" value="1"/>
</dbReference>
<dbReference type="AlphaFoldDB" id="A0A1V8T3C0"/>
<proteinExistence type="predicted"/>
<feature type="compositionally biased region" description="Basic and acidic residues" evidence="2">
    <location>
        <begin position="36"/>
        <end position="50"/>
    </location>
</feature>
<evidence type="ECO:0000256" key="1">
    <source>
        <dbReference type="SAM" id="Coils"/>
    </source>
</evidence>